<dbReference type="PANTHER" id="PTHR31266">
    <property type="entry name" value="TRAF-INTERACTING PROTEIN WITH FHA DOMAIN-CONTAINING PROTEIN A FAMILY MEMBER"/>
    <property type="match status" value="1"/>
</dbReference>
<dbReference type="GeneID" id="129336868"/>
<dbReference type="PROSITE" id="PS50006">
    <property type="entry name" value="FHA_DOMAIN"/>
    <property type="match status" value="1"/>
</dbReference>
<gene>
    <name evidence="9" type="primary">TIFA</name>
</gene>
<dbReference type="RefSeq" id="XP_054846228.1">
    <property type="nucleotide sequence ID" value="XM_054990253.1"/>
</dbReference>
<accession>A0AA97L8I6</accession>
<sequence length="175" mass="20466">MSSEETEETLTCLRITLHHPEQKEKQVFRDLSFCENQRMRVDDVVKFGRDVNVCHFTLTDKRVSRIQFALQFFKPFNRSEFGFEIKNLSKKTDLIVNNIELSYLNKVDLPERCIICFGEYQILMEKQGGQSKDYFEICFELASTSLLLENLSFHQPVPESGISYTESPTETDEND</sequence>
<comment type="similarity">
    <text evidence="5">Belongs to the TIFA family.</text>
</comment>
<reference evidence="9" key="1">
    <citation type="submission" date="2025-08" db="UniProtKB">
        <authorList>
            <consortium name="RefSeq"/>
        </authorList>
    </citation>
    <scope>IDENTIFICATION</scope>
    <source>
        <tissue evidence="9">Blood</tissue>
    </source>
</reference>
<protein>
    <recommendedName>
        <fullName evidence="6">TRAF-interacting protein with FHA domain-containing protein A</fullName>
    </recommendedName>
</protein>
<dbReference type="GO" id="GO:0045087">
    <property type="term" value="P:innate immune response"/>
    <property type="evidence" value="ECO:0007669"/>
    <property type="project" value="UniProtKB-KW"/>
</dbReference>
<dbReference type="PANTHER" id="PTHR31266:SF2">
    <property type="entry name" value="TRAF-INTERACTING PROTEIN WITH FHA DOMAIN-CONTAINING PROTEIN A"/>
    <property type="match status" value="1"/>
</dbReference>
<dbReference type="GO" id="GO:0043123">
    <property type="term" value="P:positive regulation of canonical NF-kappaB signal transduction"/>
    <property type="evidence" value="ECO:0007669"/>
    <property type="project" value="InterPro"/>
</dbReference>
<keyword evidence="4" id="KW-0391">Immunity</keyword>
<dbReference type="InterPro" id="IPR008984">
    <property type="entry name" value="SMAD_FHA_dom_sf"/>
</dbReference>
<dbReference type="Pfam" id="PF00498">
    <property type="entry name" value="FHA"/>
    <property type="match status" value="1"/>
</dbReference>
<evidence type="ECO:0000313" key="9">
    <source>
        <dbReference type="RefSeq" id="XP_054846228.1"/>
    </source>
</evidence>
<dbReference type="Proteomes" id="UP001190640">
    <property type="component" value="Chromosome 10"/>
</dbReference>
<evidence type="ECO:0000256" key="1">
    <source>
        <dbReference type="ARBA" id="ARBA00004496"/>
    </source>
</evidence>
<evidence type="ECO:0000256" key="4">
    <source>
        <dbReference type="ARBA" id="ARBA00022859"/>
    </source>
</evidence>
<keyword evidence="2" id="KW-0963">Cytoplasm</keyword>
<dbReference type="InterPro" id="IPR033621">
    <property type="entry name" value="TIFA"/>
</dbReference>
<name>A0AA97L8I6_EUBMA</name>
<proteinExistence type="inferred from homology"/>
<dbReference type="Gene3D" id="2.60.200.20">
    <property type="match status" value="1"/>
</dbReference>
<evidence type="ECO:0000259" key="7">
    <source>
        <dbReference type="PROSITE" id="PS50006"/>
    </source>
</evidence>
<feature type="domain" description="FHA" evidence="7">
    <location>
        <begin position="45"/>
        <end position="101"/>
    </location>
</feature>
<evidence type="ECO:0000256" key="2">
    <source>
        <dbReference type="ARBA" id="ARBA00022490"/>
    </source>
</evidence>
<evidence type="ECO:0000313" key="8">
    <source>
        <dbReference type="Proteomes" id="UP001190640"/>
    </source>
</evidence>
<organism evidence="8 9">
    <name type="scientific">Eublepharis macularius</name>
    <name type="common">Leopard gecko</name>
    <name type="synonym">Cyrtodactylus macularius</name>
    <dbReference type="NCBI Taxonomy" id="481883"/>
    <lineage>
        <taxon>Eukaryota</taxon>
        <taxon>Metazoa</taxon>
        <taxon>Chordata</taxon>
        <taxon>Craniata</taxon>
        <taxon>Vertebrata</taxon>
        <taxon>Euteleostomi</taxon>
        <taxon>Lepidosauria</taxon>
        <taxon>Squamata</taxon>
        <taxon>Bifurcata</taxon>
        <taxon>Gekkota</taxon>
        <taxon>Eublepharidae</taxon>
        <taxon>Eublepharinae</taxon>
        <taxon>Eublepharis</taxon>
    </lineage>
</organism>
<dbReference type="InterPro" id="IPR000253">
    <property type="entry name" value="FHA_dom"/>
</dbReference>
<dbReference type="AlphaFoldDB" id="A0AA97L8I6"/>
<keyword evidence="8" id="KW-1185">Reference proteome</keyword>
<evidence type="ECO:0000256" key="6">
    <source>
        <dbReference type="ARBA" id="ARBA00040160"/>
    </source>
</evidence>
<keyword evidence="3" id="KW-0399">Innate immunity</keyword>
<dbReference type="KEGG" id="emc:129336868"/>
<evidence type="ECO:0000256" key="5">
    <source>
        <dbReference type="ARBA" id="ARBA00038199"/>
    </source>
</evidence>
<dbReference type="GO" id="GO:0005737">
    <property type="term" value="C:cytoplasm"/>
    <property type="evidence" value="ECO:0007669"/>
    <property type="project" value="UniProtKB-SubCell"/>
</dbReference>
<dbReference type="CTD" id="92610"/>
<comment type="subcellular location">
    <subcellularLocation>
        <location evidence="1">Cytoplasm</location>
    </subcellularLocation>
</comment>
<evidence type="ECO:0000256" key="3">
    <source>
        <dbReference type="ARBA" id="ARBA00022588"/>
    </source>
</evidence>
<dbReference type="SUPFAM" id="SSF49879">
    <property type="entry name" value="SMAD/FHA domain"/>
    <property type="match status" value="1"/>
</dbReference>